<feature type="transmembrane region" description="Helical" evidence="10">
    <location>
        <begin position="271"/>
        <end position="298"/>
    </location>
</feature>
<dbReference type="AlphaFoldDB" id="A0AA97JPX2"/>
<feature type="transmembrane region" description="Helical" evidence="10">
    <location>
        <begin position="304"/>
        <end position="330"/>
    </location>
</feature>
<evidence type="ECO:0000256" key="10">
    <source>
        <dbReference type="SAM" id="Phobius"/>
    </source>
</evidence>
<dbReference type="InterPro" id="IPR000276">
    <property type="entry name" value="GPCR_Rhodpsn"/>
</dbReference>
<keyword evidence="2" id="KW-1003">Cell membrane</keyword>
<dbReference type="KEGG" id="emc:129334797"/>
<feature type="transmembrane region" description="Helical" evidence="10">
    <location>
        <begin position="113"/>
        <end position="139"/>
    </location>
</feature>
<accession>A0AA97JPX2</accession>
<feature type="transmembrane region" description="Helical" evidence="10">
    <location>
        <begin position="233"/>
        <end position="259"/>
    </location>
</feature>
<dbReference type="PROSITE" id="PS00237">
    <property type="entry name" value="G_PROTEIN_RECEP_F1_1"/>
    <property type="match status" value="1"/>
</dbReference>
<evidence type="ECO:0000313" key="13">
    <source>
        <dbReference type="RefSeq" id="XP_054843100.1"/>
    </source>
</evidence>
<sequence length="354" mass="41417">MHTHSEFMYSICAVSCYYKLESCVFPALFIIIFTGREELQYTYTETSSRMSCYTLNASRTIENQGQNGTDRDEYIATILNYVSFPFVILGLLGNGAIFQILCCRIKKTKYTVYVLNLAIADFTVLFCYITFSVLSLIIWRRFAFEEFLYVVLDLLWFFGYNSSFFLLTAISVERCLGIFCPLWYRFNRPEHLSAILCTLLWVVSCLVTVVEYFTCWSVFYFSNECCYRKYSAASIFLVTISLIFTPIMILCSLIVFIKVQRSSQPSSSARFYITIVVTVLIFLIFALPGRFACLIGYWHPELKLIWNVIQVSFFFNMINSTLNPFVYFFVGRQKRLRFQEPLSLVFQRSWKDMA</sequence>
<dbReference type="Pfam" id="PF00001">
    <property type="entry name" value="7tm_1"/>
    <property type="match status" value="1"/>
</dbReference>
<dbReference type="GeneID" id="129334797"/>
<evidence type="ECO:0000256" key="9">
    <source>
        <dbReference type="RuleBase" id="RU000688"/>
    </source>
</evidence>
<evidence type="ECO:0000256" key="5">
    <source>
        <dbReference type="ARBA" id="ARBA00023040"/>
    </source>
</evidence>
<evidence type="ECO:0000256" key="7">
    <source>
        <dbReference type="ARBA" id="ARBA00023170"/>
    </source>
</evidence>
<evidence type="ECO:0000256" key="3">
    <source>
        <dbReference type="ARBA" id="ARBA00022692"/>
    </source>
</evidence>
<organism evidence="12 13">
    <name type="scientific">Eublepharis macularius</name>
    <name type="common">Leopard gecko</name>
    <name type="synonym">Cyrtodactylus macularius</name>
    <dbReference type="NCBI Taxonomy" id="481883"/>
    <lineage>
        <taxon>Eukaryota</taxon>
        <taxon>Metazoa</taxon>
        <taxon>Chordata</taxon>
        <taxon>Craniata</taxon>
        <taxon>Vertebrata</taxon>
        <taxon>Euteleostomi</taxon>
        <taxon>Lepidosauria</taxon>
        <taxon>Squamata</taxon>
        <taxon>Bifurcata</taxon>
        <taxon>Gekkota</taxon>
        <taxon>Eublepharidae</taxon>
        <taxon>Eublepharinae</taxon>
        <taxon>Eublepharis</taxon>
    </lineage>
</organism>
<gene>
    <name evidence="13" type="primary">LOC129334797</name>
</gene>
<keyword evidence="4 10" id="KW-1133">Transmembrane helix</keyword>
<evidence type="ECO:0000256" key="4">
    <source>
        <dbReference type="ARBA" id="ARBA00022989"/>
    </source>
</evidence>
<dbReference type="SUPFAM" id="SSF81321">
    <property type="entry name" value="Family A G protein-coupled receptor-like"/>
    <property type="match status" value="1"/>
</dbReference>
<keyword evidence="5 9" id="KW-0297">G-protein coupled receptor</keyword>
<dbReference type="PRINTS" id="PR00237">
    <property type="entry name" value="GPCRRHODOPSN"/>
</dbReference>
<dbReference type="InterPro" id="IPR017452">
    <property type="entry name" value="GPCR_Rhodpsn_7TM"/>
</dbReference>
<keyword evidence="6 10" id="KW-0472">Membrane</keyword>
<feature type="transmembrane region" description="Helical" evidence="10">
    <location>
        <begin position="196"/>
        <end position="221"/>
    </location>
</feature>
<dbReference type="RefSeq" id="XP_054843100.1">
    <property type="nucleotide sequence ID" value="XM_054987125.1"/>
</dbReference>
<dbReference type="Proteomes" id="UP001190640">
    <property type="component" value="Chromosome 1"/>
</dbReference>
<evidence type="ECO:0000259" key="11">
    <source>
        <dbReference type="PROSITE" id="PS50262"/>
    </source>
</evidence>
<evidence type="ECO:0000313" key="12">
    <source>
        <dbReference type="Proteomes" id="UP001190640"/>
    </source>
</evidence>
<proteinExistence type="inferred from homology"/>
<evidence type="ECO:0000256" key="1">
    <source>
        <dbReference type="ARBA" id="ARBA00004651"/>
    </source>
</evidence>
<keyword evidence="12" id="KW-1185">Reference proteome</keyword>
<evidence type="ECO:0000256" key="2">
    <source>
        <dbReference type="ARBA" id="ARBA00022475"/>
    </source>
</evidence>
<feature type="domain" description="G-protein coupled receptors family 1 profile" evidence="11">
    <location>
        <begin position="93"/>
        <end position="327"/>
    </location>
</feature>
<comment type="subcellular location">
    <subcellularLocation>
        <location evidence="1">Cell membrane</location>
        <topology evidence="1">Multi-pass membrane protein</topology>
    </subcellularLocation>
</comment>
<dbReference type="PRINTS" id="PR02108">
    <property type="entry name" value="MRGPCRFAMILY"/>
</dbReference>
<dbReference type="InterPro" id="IPR026234">
    <property type="entry name" value="MRGPCRFAMILY"/>
</dbReference>
<dbReference type="GO" id="GO:0004930">
    <property type="term" value="F:G protein-coupled receptor activity"/>
    <property type="evidence" value="ECO:0007669"/>
    <property type="project" value="UniProtKB-KW"/>
</dbReference>
<evidence type="ECO:0000256" key="6">
    <source>
        <dbReference type="ARBA" id="ARBA00023136"/>
    </source>
</evidence>
<reference evidence="13" key="1">
    <citation type="submission" date="2025-08" db="UniProtKB">
        <authorList>
            <consortium name="RefSeq"/>
        </authorList>
    </citation>
    <scope>IDENTIFICATION</scope>
    <source>
        <tissue evidence="13">Blood</tissue>
    </source>
</reference>
<dbReference type="PROSITE" id="PS50262">
    <property type="entry name" value="G_PROTEIN_RECEP_F1_2"/>
    <property type="match status" value="1"/>
</dbReference>
<keyword evidence="8 9" id="KW-0807">Transducer</keyword>
<feature type="transmembrane region" description="Helical" evidence="10">
    <location>
        <begin position="7"/>
        <end position="33"/>
    </location>
</feature>
<dbReference type="FunFam" id="1.20.1070.10:FF:000432">
    <property type="entry name" value="Mas-related G protein-coupled receptor D"/>
    <property type="match status" value="1"/>
</dbReference>
<dbReference type="Gene3D" id="1.20.1070.10">
    <property type="entry name" value="Rhodopsin 7-helix transmembrane proteins"/>
    <property type="match status" value="1"/>
</dbReference>
<keyword evidence="7 9" id="KW-0675">Receptor</keyword>
<evidence type="ECO:0000256" key="8">
    <source>
        <dbReference type="ARBA" id="ARBA00023224"/>
    </source>
</evidence>
<feature type="transmembrane region" description="Helical" evidence="10">
    <location>
        <begin position="78"/>
        <end position="101"/>
    </location>
</feature>
<feature type="transmembrane region" description="Helical" evidence="10">
    <location>
        <begin position="159"/>
        <end position="184"/>
    </location>
</feature>
<dbReference type="GO" id="GO:0005886">
    <property type="term" value="C:plasma membrane"/>
    <property type="evidence" value="ECO:0007669"/>
    <property type="project" value="UniProtKB-SubCell"/>
</dbReference>
<comment type="similarity">
    <text evidence="9">Belongs to the G-protein coupled receptor 1 family.</text>
</comment>
<name>A0AA97JPX2_EUBMA</name>
<keyword evidence="3 9" id="KW-0812">Transmembrane</keyword>
<dbReference type="PANTHER" id="PTHR11334">
    <property type="entry name" value="MAS-RELATED G-PROTEIN COUPLED RECEPTOR"/>
    <property type="match status" value="1"/>
</dbReference>
<protein>
    <submittedName>
        <fullName evidence="13">Proto-oncogene Mas-like isoform X1</fullName>
    </submittedName>
</protein>
<dbReference type="PANTHER" id="PTHR11334:SF29">
    <property type="entry name" value="MAS-RELATED G-PROTEIN COUPLED RECEPTOR MEMBER X2"/>
    <property type="match status" value="1"/>
</dbReference>